<dbReference type="InParanoid" id="A0A1S3K4E4"/>
<feature type="region of interest" description="Disordered" evidence="1">
    <location>
        <begin position="42"/>
        <end position="62"/>
    </location>
</feature>
<dbReference type="InterPro" id="IPR029684">
    <property type="entry name" value="Schlafen"/>
</dbReference>
<evidence type="ECO:0000313" key="4">
    <source>
        <dbReference type="RefSeq" id="XP_013417500.1"/>
    </source>
</evidence>
<feature type="compositionally biased region" description="Polar residues" evidence="1">
    <location>
        <begin position="119"/>
        <end position="128"/>
    </location>
</feature>
<dbReference type="RefSeq" id="XP_013417500.1">
    <property type="nucleotide sequence ID" value="XM_013562046.2"/>
</dbReference>
<gene>
    <name evidence="4" type="primary">LOC106178740</name>
</gene>
<dbReference type="GeneID" id="106178740"/>
<reference evidence="4" key="1">
    <citation type="submission" date="2025-08" db="UniProtKB">
        <authorList>
            <consortium name="RefSeq"/>
        </authorList>
    </citation>
    <scope>IDENTIFICATION</scope>
    <source>
        <tissue evidence="4">Gonads</tissue>
    </source>
</reference>
<accession>A0A1S3K4E4</accession>
<dbReference type="InterPro" id="IPR007421">
    <property type="entry name" value="Schlafen_AlbA_2_dom"/>
</dbReference>
<sequence length="369" mass="41522">MFADLKGIPALLQLESSLDDGSVKTKLMQVLRTFTGSANLRQQSGDRRVGRARERIKRNTDEKDQTALLDICLASPSSLGEERGRSSSRSGRSCSRDRPIRRGRGSDSDLERKPALGSLSRNRLLQESSSDDEIYDSAARTYSSGEEAGGLPVIALPDPSKPVNTATLYELSEKNYYILGQKVSFKQDDLHELRSTRDVKKVMFKTVEKLICGFMNQGKGGHIYFGIDANSLVQGIRISRDERDRLRVGLDDIMTRFTPVVSHAMFEVLYSQVVQSDGHENPQTRKPVKDFCVIELRLSKAGDIFLTSDERCFLRVEGKTKSLYTQEIRELIVSREERKFKAEMERLLELGRTLKMHLSFSEASGGQCP</sequence>
<dbReference type="Proteomes" id="UP000085678">
    <property type="component" value="Unplaced"/>
</dbReference>
<dbReference type="AlphaFoldDB" id="A0A1S3K4E4"/>
<feature type="region of interest" description="Disordered" evidence="1">
    <location>
        <begin position="78"/>
        <end position="131"/>
    </location>
</feature>
<dbReference type="OrthoDB" id="10034606at2759"/>
<feature type="compositionally biased region" description="Basic and acidic residues" evidence="1">
    <location>
        <begin position="94"/>
        <end position="114"/>
    </location>
</feature>
<dbReference type="PANTHER" id="PTHR12155:SF47">
    <property type="entry name" value="SCHLAFEN ALBA-2 DOMAIN-CONTAINING PROTEIN"/>
    <property type="match status" value="1"/>
</dbReference>
<feature type="compositionally biased region" description="Basic and acidic residues" evidence="1">
    <location>
        <begin position="44"/>
        <end position="62"/>
    </location>
</feature>
<dbReference type="PANTHER" id="PTHR12155">
    <property type="entry name" value="SCHLAFEN"/>
    <property type="match status" value="1"/>
</dbReference>
<evidence type="ECO:0000256" key="1">
    <source>
        <dbReference type="SAM" id="MobiDB-lite"/>
    </source>
</evidence>
<keyword evidence="3" id="KW-1185">Reference proteome</keyword>
<feature type="domain" description="Schlafen AlbA-2" evidence="2">
    <location>
        <begin position="197"/>
        <end position="322"/>
    </location>
</feature>
<protein>
    <submittedName>
        <fullName evidence="4">Uncharacterized protein LOC106178740</fullName>
    </submittedName>
</protein>
<dbReference type="Pfam" id="PF04326">
    <property type="entry name" value="SLFN_AlbA_2"/>
    <property type="match status" value="1"/>
</dbReference>
<evidence type="ECO:0000313" key="3">
    <source>
        <dbReference type="Proteomes" id="UP000085678"/>
    </source>
</evidence>
<dbReference type="KEGG" id="lak:106178740"/>
<evidence type="ECO:0000259" key="2">
    <source>
        <dbReference type="Pfam" id="PF04326"/>
    </source>
</evidence>
<name>A0A1S3K4E4_LINAN</name>
<organism evidence="3 4">
    <name type="scientific">Lingula anatina</name>
    <name type="common">Brachiopod</name>
    <name type="synonym">Lingula unguis</name>
    <dbReference type="NCBI Taxonomy" id="7574"/>
    <lineage>
        <taxon>Eukaryota</taxon>
        <taxon>Metazoa</taxon>
        <taxon>Spiralia</taxon>
        <taxon>Lophotrochozoa</taxon>
        <taxon>Brachiopoda</taxon>
        <taxon>Linguliformea</taxon>
        <taxon>Lingulata</taxon>
        <taxon>Lingulida</taxon>
        <taxon>Linguloidea</taxon>
        <taxon>Lingulidae</taxon>
        <taxon>Lingula</taxon>
    </lineage>
</organism>
<proteinExistence type="predicted"/>